<gene>
    <name evidence="26" type="ORF">J4Q44_G00287720</name>
</gene>
<evidence type="ECO:0000256" key="7">
    <source>
        <dbReference type="ARBA" id="ARBA00022481"/>
    </source>
</evidence>
<evidence type="ECO:0000256" key="13">
    <source>
        <dbReference type="ARBA" id="ARBA00022842"/>
    </source>
</evidence>
<dbReference type="GO" id="GO:0003925">
    <property type="term" value="F:G protein activity"/>
    <property type="evidence" value="ECO:0007669"/>
    <property type="project" value="UniProtKB-EC"/>
</dbReference>
<dbReference type="Gene3D" id="3.30.870.10">
    <property type="entry name" value="Endonuclease Chain A"/>
    <property type="match status" value="1"/>
</dbReference>
<keyword evidence="14" id="KW-0653">Protein transport</keyword>
<dbReference type="SUPFAM" id="SSF56024">
    <property type="entry name" value="Phospholipase D/nuclease"/>
    <property type="match status" value="1"/>
</dbReference>
<evidence type="ECO:0000256" key="10">
    <source>
        <dbReference type="ARBA" id="ARBA00022723"/>
    </source>
</evidence>
<keyword evidence="18 24" id="KW-0472">Membrane</keyword>
<comment type="function">
    <text evidence="22">The small GTPases Rab are key regulators of intracellular membrane trafficking, from the formation of transport vesicles to their fusion with membranes. Rabs cycle between an inactive GDP-bound form and an active GTP-bound form that is able to recruit to membranes different sets of downstream effectors directly responsible for vesicle formation, movement, tethering and fusion. RAB3D may be involved in the insulin-induced exocytosis of GLUT4-containing vesicles in adipocytes.</text>
</comment>
<dbReference type="PROSITE" id="PS51420">
    <property type="entry name" value="RHO"/>
    <property type="match status" value="1"/>
</dbReference>
<comment type="subcellular location">
    <subcellularLocation>
        <location evidence="2">Cell membrane</location>
        <topology evidence="2">Lipid-anchor</topology>
        <orientation evidence="2">Cytoplasmic side</orientation>
    </subcellularLocation>
</comment>
<comment type="cofactor">
    <cofactor evidence="1">
        <name>Mg(2+)</name>
        <dbReference type="ChEBI" id="CHEBI:18420"/>
    </cofactor>
</comment>
<dbReference type="GO" id="GO:0006887">
    <property type="term" value="P:exocytosis"/>
    <property type="evidence" value="ECO:0007669"/>
    <property type="project" value="UniProtKB-KW"/>
</dbReference>
<evidence type="ECO:0000256" key="2">
    <source>
        <dbReference type="ARBA" id="ARBA00004342"/>
    </source>
</evidence>
<keyword evidence="19" id="KW-0449">Lipoprotein</keyword>
<evidence type="ECO:0000313" key="26">
    <source>
        <dbReference type="EMBL" id="KAK6300674.1"/>
    </source>
</evidence>
<dbReference type="PROSITE" id="PS51421">
    <property type="entry name" value="RAS"/>
    <property type="match status" value="1"/>
</dbReference>
<evidence type="ECO:0000256" key="11">
    <source>
        <dbReference type="ARBA" id="ARBA00022741"/>
    </source>
</evidence>
<feature type="region of interest" description="Disordered" evidence="23">
    <location>
        <begin position="1"/>
        <end position="21"/>
    </location>
</feature>
<keyword evidence="5" id="KW-0813">Transport</keyword>
<evidence type="ECO:0000256" key="4">
    <source>
        <dbReference type="ARBA" id="ARBA00011984"/>
    </source>
</evidence>
<dbReference type="SMART" id="SM00173">
    <property type="entry name" value="RAS"/>
    <property type="match status" value="1"/>
</dbReference>
<keyword evidence="24" id="KW-1133">Transmembrane helix</keyword>
<dbReference type="PRINTS" id="PR00449">
    <property type="entry name" value="RASTRNSFRMNG"/>
</dbReference>
<feature type="region of interest" description="Disordered" evidence="23">
    <location>
        <begin position="497"/>
        <end position="526"/>
    </location>
</feature>
<evidence type="ECO:0000256" key="23">
    <source>
        <dbReference type="SAM" id="MobiDB-lite"/>
    </source>
</evidence>
<keyword evidence="12" id="KW-0378">Hydrolase</keyword>
<evidence type="ECO:0000256" key="18">
    <source>
        <dbReference type="ARBA" id="ARBA00023136"/>
    </source>
</evidence>
<evidence type="ECO:0000256" key="20">
    <source>
        <dbReference type="ARBA" id="ARBA00023289"/>
    </source>
</evidence>
<keyword evidence="9" id="KW-0597">Phosphoprotein</keyword>
<keyword evidence="16" id="KW-0007">Acetylation</keyword>
<feature type="domain" description="PLD phosphodiesterase" evidence="25">
    <location>
        <begin position="179"/>
        <end position="206"/>
    </location>
</feature>
<evidence type="ECO:0000256" key="15">
    <source>
        <dbReference type="ARBA" id="ARBA00022963"/>
    </source>
</evidence>
<dbReference type="EMBL" id="JAGTTL010000027">
    <property type="protein sequence ID" value="KAK6300674.1"/>
    <property type="molecule type" value="Genomic_DNA"/>
</dbReference>
<proteinExistence type="inferred from homology"/>
<dbReference type="GO" id="GO:0005886">
    <property type="term" value="C:plasma membrane"/>
    <property type="evidence" value="ECO:0007669"/>
    <property type="project" value="UniProtKB-SubCell"/>
</dbReference>
<dbReference type="GO" id="GO:0017157">
    <property type="term" value="P:regulation of exocytosis"/>
    <property type="evidence" value="ECO:0007669"/>
    <property type="project" value="UniProtKB-ARBA"/>
</dbReference>
<evidence type="ECO:0000256" key="21">
    <source>
        <dbReference type="ARBA" id="ARBA00047660"/>
    </source>
</evidence>
<dbReference type="Pfam" id="PF00071">
    <property type="entry name" value="Ras"/>
    <property type="match status" value="1"/>
</dbReference>
<dbReference type="NCBIfam" id="TIGR00231">
    <property type="entry name" value="small_GTP"/>
    <property type="match status" value="1"/>
</dbReference>
<evidence type="ECO:0000256" key="5">
    <source>
        <dbReference type="ARBA" id="ARBA00022448"/>
    </source>
</evidence>
<dbReference type="GO" id="GO:0015031">
    <property type="term" value="P:protein transport"/>
    <property type="evidence" value="ECO:0007669"/>
    <property type="project" value="UniProtKB-KW"/>
</dbReference>
<name>A0AAN8L406_9TELE</name>
<evidence type="ECO:0000256" key="6">
    <source>
        <dbReference type="ARBA" id="ARBA00022475"/>
    </source>
</evidence>
<dbReference type="PROSITE" id="PS50035">
    <property type="entry name" value="PLD"/>
    <property type="match status" value="1"/>
</dbReference>
<dbReference type="PANTHER" id="PTHR47980">
    <property type="entry name" value="LD44762P"/>
    <property type="match status" value="1"/>
</dbReference>
<comment type="catalytic activity">
    <reaction evidence="21">
        <text>GTP + H2O = GDP + phosphate + H(+)</text>
        <dbReference type="Rhea" id="RHEA:19669"/>
        <dbReference type="ChEBI" id="CHEBI:15377"/>
        <dbReference type="ChEBI" id="CHEBI:15378"/>
        <dbReference type="ChEBI" id="CHEBI:37565"/>
        <dbReference type="ChEBI" id="CHEBI:43474"/>
        <dbReference type="ChEBI" id="CHEBI:58189"/>
        <dbReference type="EC" id="3.6.5.2"/>
    </reaction>
    <physiologicalReaction direction="left-to-right" evidence="21">
        <dbReference type="Rhea" id="RHEA:19670"/>
    </physiologicalReaction>
</comment>
<comment type="similarity">
    <text evidence="3">Belongs to the small GTPase superfamily. Rab family.</text>
</comment>
<evidence type="ECO:0000256" key="9">
    <source>
        <dbReference type="ARBA" id="ARBA00022553"/>
    </source>
</evidence>
<dbReference type="InterPro" id="IPR001806">
    <property type="entry name" value="Small_GTPase"/>
</dbReference>
<organism evidence="26 27">
    <name type="scientific">Coregonus suidteri</name>
    <dbReference type="NCBI Taxonomy" id="861788"/>
    <lineage>
        <taxon>Eukaryota</taxon>
        <taxon>Metazoa</taxon>
        <taxon>Chordata</taxon>
        <taxon>Craniata</taxon>
        <taxon>Vertebrata</taxon>
        <taxon>Euteleostomi</taxon>
        <taxon>Actinopterygii</taxon>
        <taxon>Neopterygii</taxon>
        <taxon>Teleostei</taxon>
        <taxon>Protacanthopterygii</taxon>
        <taxon>Salmoniformes</taxon>
        <taxon>Salmonidae</taxon>
        <taxon>Coregoninae</taxon>
        <taxon>Coregonus</taxon>
    </lineage>
</organism>
<comment type="caution">
    <text evidence="26">The sequence shown here is derived from an EMBL/GenBank/DDBJ whole genome shotgun (WGS) entry which is preliminary data.</text>
</comment>
<dbReference type="GO" id="GO:0005525">
    <property type="term" value="F:GTP binding"/>
    <property type="evidence" value="ECO:0007669"/>
    <property type="project" value="UniProtKB-KW"/>
</dbReference>
<accession>A0AAN8L406</accession>
<evidence type="ECO:0000259" key="25">
    <source>
        <dbReference type="PROSITE" id="PS50035"/>
    </source>
</evidence>
<dbReference type="GO" id="GO:0046872">
    <property type="term" value="F:metal ion binding"/>
    <property type="evidence" value="ECO:0007669"/>
    <property type="project" value="UniProtKB-KW"/>
</dbReference>
<evidence type="ECO:0000256" key="1">
    <source>
        <dbReference type="ARBA" id="ARBA00001946"/>
    </source>
</evidence>
<dbReference type="InterPro" id="IPR027417">
    <property type="entry name" value="P-loop_NTPase"/>
</dbReference>
<keyword evidence="17" id="KW-0342">GTP-binding</keyword>
<dbReference type="FunFam" id="3.40.50.300:FF:000448">
    <property type="entry name" value="RAB3D, member RAS oncogene family"/>
    <property type="match status" value="1"/>
</dbReference>
<evidence type="ECO:0000256" key="19">
    <source>
        <dbReference type="ARBA" id="ARBA00023288"/>
    </source>
</evidence>
<evidence type="ECO:0000256" key="24">
    <source>
        <dbReference type="SAM" id="Phobius"/>
    </source>
</evidence>
<dbReference type="SMART" id="SM00175">
    <property type="entry name" value="RAB"/>
    <property type="match status" value="1"/>
</dbReference>
<dbReference type="EC" id="3.6.5.2" evidence="4"/>
<dbReference type="AlphaFoldDB" id="A0AAN8L406"/>
<dbReference type="GO" id="GO:0030141">
    <property type="term" value="C:secretory granule"/>
    <property type="evidence" value="ECO:0007669"/>
    <property type="project" value="UniProtKB-ARBA"/>
</dbReference>
<protein>
    <recommendedName>
        <fullName evidence="4">small monomeric GTPase</fullName>
        <ecNumber evidence="4">3.6.5.2</ecNumber>
    </recommendedName>
</protein>
<evidence type="ECO:0000256" key="17">
    <source>
        <dbReference type="ARBA" id="ARBA00023134"/>
    </source>
</evidence>
<keyword evidence="13" id="KW-0460">Magnesium</keyword>
<sequence>MRSTGRRSSSTSTQIKVHRGDRYSPVKKVKMSVVQMVKIVGLGAVALTLSVKWLGWLLCRLWPRKISRGPLKEVFFFPTEVACTERLFTPDSPFPCPCPLPHNVNTSFTRLLGHILSASSSLDLCVFAFTNLDLSRAVLALHTRGIPIRILTDMDYTLITGSQIGAIRRAGICVRCDSGAVHMHHKFAVVDGRRLITGSLNWTLTAIQSNKENILVTEEPDLVLPFITEFQRLWDVNDPARRNLPSIAEKPASLPSISQNQRKSEHEIREYLTLGERKEIDIELEREEGVDEKKDSHTGFEMALASDPGASQQQTQAQKDAADQNFDYMFKLLIIGNSSVGKTSLLFRYADDSFTSAFVSTVGIDFKVKTVYRNDKRVKLQIWDTAGQERYRTITTAYYRGAMGFLLMYDITNQDSFYAVQDWATQIKTYSWDNAQVILVGNKADLEDDRLVPAEDGQRLADELGFQFFEASAKDNINVKQVFECLVDRICEKMSESMNGEPSPLANHKGPSLQDTPPDNKGGCSC</sequence>
<evidence type="ECO:0000256" key="16">
    <source>
        <dbReference type="ARBA" id="ARBA00022990"/>
    </source>
</evidence>
<evidence type="ECO:0000313" key="27">
    <source>
        <dbReference type="Proteomes" id="UP001356427"/>
    </source>
</evidence>
<keyword evidence="7" id="KW-0488">Methylation</keyword>
<keyword evidence="27" id="KW-1185">Reference proteome</keyword>
<keyword evidence="6" id="KW-1003">Cell membrane</keyword>
<feature type="compositionally biased region" description="Low complexity" evidence="23">
    <location>
        <begin position="1"/>
        <end position="13"/>
    </location>
</feature>
<dbReference type="InterPro" id="IPR025202">
    <property type="entry name" value="PLD-like_dom"/>
</dbReference>
<evidence type="ECO:0000256" key="8">
    <source>
        <dbReference type="ARBA" id="ARBA00022483"/>
    </source>
</evidence>
<dbReference type="InterPro" id="IPR001736">
    <property type="entry name" value="PLipase_D/transphosphatidylase"/>
</dbReference>
<dbReference type="Proteomes" id="UP001356427">
    <property type="component" value="Unassembled WGS sequence"/>
</dbReference>
<dbReference type="CDD" id="cd01865">
    <property type="entry name" value="Rab3"/>
    <property type="match status" value="1"/>
</dbReference>
<evidence type="ECO:0000256" key="14">
    <source>
        <dbReference type="ARBA" id="ARBA00022927"/>
    </source>
</evidence>
<keyword evidence="15" id="KW-0442">Lipid degradation</keyword>
<reference evidence="26 27" key="1">
    <citation type="submission" date="2021-04" db="EMBL/GenBank/DDBJ databases">
        <authorList>
            <person name="De Guttry C."/>
            <person name="Zahm M."/>
            <person name="Klopp C."/>
            <person name="Cabau C."/>
            <person name="Louis A."/>
            <person name="Berthelot C."/>
            <person name="Parey E."/>
            <person name="Roest Crollius H."/>
            <person name="Montfort J."/>
            <person name="Robinson-Rechavi M."/>
            <person name="Bucao C."/>
            <person name="Bouchez O."/>
            <person name="Gislard M."/>
            <person name="Lluch J."/>
            <person name="Milhes M."/>
            <person name="Lampietro C."/>
            <person name="Lopez Roques C."/>
            <person name="Donnadieu C."/>
            <person name="Braasch I."/>
            <person name="Desvignes T."/>
            <person name="Postlethwait J."/>
            <person name="Bobe J."/>
            <person name="Wedekind C."/>
            <person name="Guiguen Y."/>
        </authorList>
    </citation>
    <scope>NUCLEOTIDE SEQUENCE [LARGE SCALE GENOMIC DNA]</scope>
    <source>
        <strain evidence="26">Cs_M1</strain>
        <tissue evidence="26">Blood</tissue>
    </source>
</reference>
<dbReference type="SMART" id="SM00174">
    <property type="entry name" value="RHO"/>
    <property type="match status" value="1"/>
</dbReference>
<evidence type="ECO:0000256" key="12">
    <source>
        <dbReference type="ARBA" id="ARBA00022801"/>
    </source>
</evidence>
<dbReference type="PROSITE" id="PS51419">
    <property type="entry name" value="RAB"/>
    <property type="match status" value="1"/>
</dbReference>
<keyword evidence="20" id="KW-0636">Prenylation</keyword>
<keyword evidence="11" id="KW-0547">Nucleotide-binding</keyword>
<evidence type="ECO:0000256" key="22">
    <source>
        <dbReference type="ARBA" id="ARBA00060086"/>
    </source>
</evidence>
<keyword evidence="10" id="KW-0479">Metal-binding</keyword>
<dbReference type="InterPro" id="IPR037872">
    <property type="entry name" value="Rab3"/>
</dbReference>
<keyword evidence="15" id="KW-0443">Lipid metabolism</keyword>
<dbReference type="SUPFAM" id="SSF52540">
    <property type="entry name" value="P-loop containing nucleoside triphosphate hydrolases"/>
    <property type="match status" value="1"/>
</dbReference>
<dbReference type="CDD" id="cd09171">
    <property type="entry name" value="PLDc_vPLD6_like"/>
    <property type="match status" value="1"/>
</dbReference>
<dbReference type="InterPro" id="IPR050305">
    <property type="entry name" value="Small_GTPase_Rab"/>
</dbReference>
<keyword evidence="24" id="KW-0812">Transmembrane</keyword>
<keyword evidence="8" id="KW-0268">Exocytosis</keyword>
<feature type="transmembrane region" description="Helical" evidence="24">
    <location>
        <begin position="37"/>
        <end position="58"/>
    </location>
</feature>
<dbReference type="Pfam" id="PF13091">
    <property type="entry name" value="PLDc_2"/>
    <property type="match status" value="1"/>
</dbReference>
<dbReference type="GO" id="GO:0016042">
    <property type="term" value="P:lipid catabolic process"/>
    <property type="evidence" value="ECO:0007669"/>
    <property type="project" value="UniProtKB-KW"/>
</dbReference>
<evidence type="ECO:0000256" key="3">
    <source>
        <dbReference type="ARBA" id="ARBA00006270"/>
    </source>
</evidence>
<dbReference type="InterPro" id="IPR005225">
    <property type="entry name" value="Small_GTP-bd"/>
</dbReference>
<dbReference type="Gene3D" id="3.40.50.300">
    <property type="entry name" value="P-loop containing nucleotide triphosphate hydrolases"/>
    <property type="match status" value="1"/>
</dbReference>
<dbReference type="SMART" id="SM00176">
    <property type="entry name" value="RAN"/>
    <property type="match status" value="1"/>
</dbReference>